<organism evidence="1 2">
    <name type="scientific">Marinomonas pollencensis</name>
    <dbReference type="NCBI Taxonomy" id="491954"/>
    <lineage>
        <taxon>Bacteria</taxon>
        <taxon>Pseudomonadati</taxon>
        <taxon>Pseudomonadota</taxon>
        <taxon>Gammaproteobacteria</taxon>
        <taxon>Oceanospirillales</taxon>
        <taxon>Oceanospirillaceae</taxon>
        <taxon>Marinomonas</taxon>
    </lineage>
</organism>
<comment type="caution">
    <text evidence="1">The sequence shown here is derived from an EMBL/GenBank/DDBJ whole genome shotgun (WGS) entry which is preliminary data.</text>
</comment>
<dbReference type="RefSeq" id="WP_115896616.1">
    <property type="nucleotide sequence ID" value="NZ_QUNG01000002.1"/>
</dbReference>
<sequence length="81" mass="9742">MSVLSTSRYEIALYFAKKEKFNWYKARESSFKDYSAYVGREIMLSEISDIEQNLQRIFDREVERLSSLKEEAYRRIRGDSL</sequence>
<gene>
    <name evidence="1" type="ORF">DFP81_102383</name>
</gene>
<keyword evidence="2" id="KW-1185">Reference proteome</keyword>
<dbReference type="AlphaFoldDB" id="A0A3E0DS45"/>
<evidence type="ECO:0000313" key="1">
    <source>
        <dbReference type="EMBL" id="REG85844.1"/>
    </source>
</evidence>
<dbReference type="EMBL" id="QUNG01000002">
    <property type="protein sequence ID" value="REG85844.1"/>
    <property type="molecule type" value="Genomic_DNA"/>
</dbReference>
<name>A0A3E0DS45_9GAMM</name>
<dbReference type="Proteomes" id="UP000256542">
    <property type="component" value="Unassembled WGS sequence"/>
</dbReference>
<reference evidence="1 2" key="1">
    <citation type="submission" date="2018-08" db="EMBL/GenBank/DDBJ databases">
        <title>Genomic Encyclopedia of Type Strains, Phase III (KMG-III): the genomes of soil and plant-associated and newly described type strains.</title>
        <authorList>
            <person name="Whitman W."/>
        </authorList>
    </citation>
    <scope>NUCLEOTIDE SEQUENCE [LARGE SCALE GENOMIC DNA]</scope>
    <source>
        <strain evidence="1 2">CECT 7375</strain>
    </source>
</reference>
<proteinExistence type="predicted"/>
<accession>A0A3E0DS45</accession>
<evidence type="ECO:0000313" key="2">
    <source>
        <dbReference type="Proteomes" id="UP000256542"/>
    </source>
</evidence>
<protein>
    <submittedName>
        <fullName evidence="1">Uncharacterized protein</fullName>
    </submittedName>
</protein>